<feature type="non-terminal residue" evidence="2">
    <location>
        <position position="1"/>
    </location>
</feature>
<feature type="region of interest" description="Disordered" evidence="1">
    <location>
        <begin position="1"/>
        <end position="33"/>
    </location>
</feature>
<dbReference type="Proteomes" id="UP000663891">
    <property type="component" value="Unassembled WGS sequence"/>
</dbReference>
<protein>
    <submittedName>
        <fullName evidence="2">Uncharacterized protein</fullName>
    </submittedName>
</protein>
<dbReference type="AlphaFoldDB" id="A0A815WBX8"/>
<feature type="compositionally biased region" description="Acidic residues" evidence="1">
    <location>
        <begin position="24"/>
        <end position="33"/>
    </location>
</feature>
<accession>A0A815WBX8</accession>
<proteinExistence type="predicted"/>
<evidence type="ECO:0000313" key="2">
    <source>
        <dbReference type="EMBL" id="CAF1545862.1"/>
    </source>
</evidence>
<organism evidence="2 3">
    <name type="scientific">Adineta steineri</name>
    <dbReference type="NCBI Taxonomy" id="433720"/>
    <lineage>
        <taxon>Eukaryota</taxon>
        <taxon>Metazoa</taxon>
        <taxon>Spiralia</taxon>
        <taxon>Gnathifera</taxon>
        <taxon>Rotifera</taxon>
        <taxon>Eurotatoria</taxon>
        <taxon>Bdelloidea</taxon>
        <taxon>Adinetida</taxon>
        <taxon>Adinetidae</taxon>
        <taxon>Adineta</taxon>
    </lineage>
</organism>
<name>A0A815WBX8_9BILA</name>
<reference evidence="2" key="1">
    <citation type="submission" date="2021-02" db="EMBL/GenBank/DDBJ databases">
        <authorList>
            <person name="Nowell W R."/>
        </authorList>
    </citation>
    <scope>NUCLEOTIDE SEQUENCE</scope>
</reference>
<sequence length="33" mass="3830">WYAQGRRPDTNGGYPNQTRKFSGPEEEYEVGHC</sequence>
<comment type="caution">
    <text evidence="2">The sequence shown here is derived from an EMBL/GenBank/DDBJ whole genome shotgun (WGS) entry which is preliminary data.</text>
</comment>
<evidence type="ECO:0000256" key="1">
    <source>
        <dbReference type="SAM" id="MobiDB-lite"/>
    </source>
</evidence>
<evidence type="ECO:0000313" key="3">
    <source>
        <dbReference type="Proteomes" id="UP000663891"/>
    </source>
</evidence>
<gene>
    <name evidence="2" type="ORF">VCS650_LOCUS44131</name>
</gene>
<dbReference type="EMBL" id="CAJNON010009000">
    <property type="protein sequence ID" value="CAF1545862.1"/>
    <property type="molecule type" value="Genomic_DNA"/>
</dbReference>